<dbReference type="SMART" id="SM00913">
    <property type="entry name" value="IBN_N"/>
    <property type="match status" value="1"/>
</dbReference>
<evidence type="ECO:0000256" key="2">
    <source>
        <dbReference type="ARBA" id="ARBA00004496"/>
    </source>
</evidence>
<gene>
    <name evidence="9" type="ORF">EUX98_g5041</name>
</gene>
<feature type="domain" description="Importin N-terminal" evidence="8">
    <location>
        <begin position="20"/>
        <end position="91"/>
    </location>
</feature>
<dbReference type="AlphaFoldDB" id="A0A4S4MSS8"/>
<dbReference type="GO" id="GO:0005049">
    <property type="term" value="F:nuclear export signal receptor activity"/>
    <property type="evidence" value="ECO:0007669"/>
    <property type="project" value="TreeGrafter"/>
</dbReference>
<dbReference type="InterPro" id="IPR001494">
    <property type="entry name" value="Importin-beta_N"/>
</dbReference>
<evidence type="ECO:0000259" key="8">
    <source>
        <dbReference type="PROSITE" id="PS50166"/>
    </source>
</evidence>
<dbReference type="InterPro" id="IPR013713">
    <property type="entry name" value="XPO2_central"/>
</dbReference>
<keyword evidence="6" id="KW-0653">Protein transport</keyword>
<evidence type="ECO:0000256" key="6">
    <source>
        <dbReference type="ARBA" id="ARBA00022927"/>
    </source>
</evidence>
<keyword evidence="4" id="KW-0813">Transport</keyword>
<organism evidence="9 10">
    <name type="scientific">Antrodiella citrinella</name>
    <dbReference type="NCBI Taxonomy" id="2447956"/>
    <lineage>
        <taxon>Eukaryota</taxon>
        <taxon>Fungi</taxon>
        <taxon>Dikarya</taxon>
        <taxon>Basidiomycota</taxon>
        <taxon>Agaricomycotina</taxon>
        <taxon>Agaricomycetes</taxon>
        <taxon>Polyporales</taxon>
        <taxon>Steccherinaceae</taxon>
        <taxon>Antrodiella</taxon>
    </lineage>
</organism>
<reference evidence="9 10" key="1">
    <citation type="submission" date="2019-02" db="EMBL/GenBank/DDBJ databases">
        <title>Genome sequencing of the rare red list fungi Antrodiella citrinella (Flaviporus citrinellus).</title>
        <authorList>
            <person name="Buettner E."/>
            <person name="Kellner H."/>
        </authorList>
    </citation>
    <scope>NUCLEOTIDE SEQUENCE [LARGE SCALE GENOMIC DNA]</scope>
    <source>
        <strain evidence="9 10">DSM 108506</strain>
    </source>
</reference>
<dbReference type="EMBL" id="SGPM01000137">
    <property type="protein sequence ID" value="THH29169.1"/>
    <property type="molecule type" value="Genomic_DNA"/>
</dbReference>
<dbReference type="InterPro" id="IPR005043">
    <property type="entry name" value="XPO2_C"/>
</dbReference>
<evidence type="ECO:0000256" key="7">
    <source>
        <dbReference type="ARBA" id="ARBA00023242"/>
    </source>
</evidence>
<evidence type="ECO:0000256" key="4">
    <source>
        <dbReference type="ARBA" id="ARBA00022448"/>
    </source>
</evidence>
<dbReference type="Pfam" id="PF08506">
    <property type="entry name" value="Cse1"/>
    <property type="match status" value="1"/>
</dbReference>
<dbReference type="InterPro" id="IPR016024">
    <property type="entry name" value="ARM-type_fold"/>
</dbReference>
<dbReference type="Proteomes" id="UP000308730">
    <property type="component" value="Unassembled WGS sequence"/>
</dbReference>
<keyword evidence="7" id="KW-0539">Nucleus</keyword>
<evidence type="ECO:0000313" key="10">
    <source>
        <dbReference type="Proteomes" id="UP000308730"/>
    </source>
</evidence>
<dbReference type="GO" id="GO:0005635">
    <property type="term" value="C:nuclear envelope"/>
    <property type="evidence" value="ECO:0007669"/>
    <property type="project" value="TreeGrafter"/>
</dbReference>
<dbReference type="Pfam" id="PF03378">
    <property type="entry name" value="CAS_CSE1"/>
    <property type="match status" value="1"/>
</dbReference>
<dbReference type="InterPro" id="IPR011989">
    <property type="entry name" value="ARM-like"/>
</dbReference>
<sequence length="855" mass="94088">MSDIPALFLASLAPATRKQAEVNLQALSVQPGFLSHLLRLVLEGGQDKSVRLAASLYFKNVVKNRWDDEEAAIPEIDKAALKNELVPAMIALSNPSDKAVRVQIAESISVIATQDFPERWPTLIDSLVASLSHTNYSINVGVLQTAHSIFYPWRAATRSDSLFTVINFVLSRFGEPFLQLFEHTAGILFSGTTPADPNGSLELVAQAQVSLVEIFYDLTCQDLPPVIEDTHARFFNPPDGMLLRFLAWDPESLRGEPDDTTPSLPSQVKTGILEIAELYVKLYPETLQNSPSVAAMVRSVWDLVGGGKRAGVGDDGLVSQSLRFISTAIRSGHYKELFSSKETISSLVQGVVVPNVALREHEIEQFEDDPLEYIRLDLSLPSSSGGLGLGSHDAVTRRQAAADVVRALVSSGLEAETTEVASVWVGQGLQDYANNKTSENGWRSKDTAVYLLTAVATRGSTSQLGVTSTNKLVDVVQFFSEHVFQDLQADAASVHPVLQVDAIRFLHTFRTQLTKEQLLSVLPLLVRHLSSDNYPDIHEIAPQIIDAILAKIEGASTPETAAENDYLMKCIMRVIITARSSLAPGFERTLHRLVAILGVISRNPSNPKFDQYIFESISAFVSLYRFVVGANRNALPTIEQALFGPCTVLVRQDVEQYIPYVLQLLAQMLDMHTDTVPAAYRDLLPVLLTPASWQQKGSIPGLVKLLKAFLARDASQIISSGHYTAILAVVQQRLIPSKINDAWGFELLQAVLQNIPVANLKDYIRGVFVALLTRMQTSKTDKYVYLFVYFITFAMAINVSGLTPDFVIGVFESIQPQLWSQVLKNFIIPQAPQMLPKDRKVVAGSKLYGTGLTVF</sequence>
<evidence type="ECO:0000256" key="5">
    <source>
        <dbReference type="ARBA" id="ARBA00022490"/>
    </source>
</evidence>
<dbReference type="Gene3D" id="1.25.10.10">
    <property type="entry name" value="Leucine-rich Repeat Variant"/>
    <property type="match status" value="1"/>
</dbReference>
<evidence type="ECO:0000256" key="1">
    <source>
        <dbReference type="ARBA" id="ARBA00004123"/>
    </source>
</evidence>
<protein>
    <recommendedName>
        <fullName evidence="8">Importin N-terminal domain-containing protein</fullName>
    </recommendedName>
</protein>
<evidence type="ECO:0000313" key="9">
    <source>
        <dbReference type="EMBL" id="THH29169.1"/>
    </source>
</evidence>
<proteinExistence type="inferred from homology"/>
<dbReference type="GO" id="GO:0031267">
    <property type="term" value="F:small GTPase binding"/>
    <property type="evidence" value="ECO:0007669"/>
    <property type="project" value="InterPro"/>
</dbReference>
<name>A0A4S4MSS8_9APHY</name>
<dbReference type="SUPFAM" id="SSF48371">
    <property type="entry name" value="ARM repeat"/>
    <property type="match status" value="1"/>
</dbReference>
<comment type="caution">
    <text evidence="9">The sequence shown here is derived from an EMBL/GenBank/DDBJ whole genome shotgun (WGS) entry which is preliminary data.</text>
</comment>
<dbReference type="PROSITE" id="PS50166">
    <property type="entry name" value="IMPORTIN_B_NT"/>
    <property type="match status" value="1"/>
</dbReference>
<dbReference type="OrthoDB" id="3268246at2759"/>
<dbReference type="GO" id="GO:0006606">
    <property type="term" value="P:protein import into nucleus"/>
    <property type="evidence" value="ECO:0007669"/>
    <property type="project" value="TreeGrafter"/>
</dbReference>
<keyword evidence="10" id="KW-1185">Reference proteome</keyword>
<dbReference type="Pfam" id="PF03810">
    <property type="entry name" value="IBN_N"/>
    <property type="match status" value="1"/>
</dbReference>
<comment type="subcellular location">
    <subcellularLocation>
        <location evidence="2">Cytoplasm</location>
    </subcellularLocation>
    <subcellularLocation>
        <location evidence="1">Nucleus</location>
    </subcellularLocation>
</comment>
<evidence type="ECO:0000256" key="3">
    <source>
        <dbReference type="ARBA" id="ARBA00008669"/>
    </source>
</evidence>
<dbReference type="GO" id="GO:0006611">
    <property type="term" value="P:protein export from nucleus"/>
    <property type="evidence" value="ECO:0007669"/>
    <property type="project" value="TreeGrafter"/>
</dbReference>
<dbReference type="PANTHER" id="PTHR10997">
    <property type="entry name" value="IMPORTIN-7, 8, 11"/>
    <property type="match status" value="1"/>
</dbReference>
<dbReference type="PANTHER" id="PTHR10997:SF8">
    <property type="entry name" value="EXPORTIN-2"/>
    <property type="match status" value="1"/>
</dbReference>
<accession>A0A4S4MSS8</accession>
<comment type="similarity">
    <text evidence="3">Belongs to the XPO2/CSE1 family.</text>
</comment>
<keyword evidence="5" id="KW-0963">Cytoplasm</keyword>
<dbReference type="GO" id="GO:0005829">
    <property type="term" value="C:cytosol"/>
    <property type="evidence" value="ECO:0007669"/>
    <property type="project" value="TreeGrafter"/>
</dbReference>